<reference evidence="3 4" key="1">
    <citation type="submission" date="2018-05" db="EMBL/GenBank/DDBJ databases">
        <title>Genomic Encyclopedia of Archaeal and Bacterial Type Strains, Phase II (KMG-II): from individual species to whole genera.</title>
        <authorList>
            <person name="Goeker M."/>
        </authorList>
    </citation>
    <scope>NUCLEOTIDE SEQUENCE [LARGE SCALE GENOMIC DNA]</scope>
    <source>
        <strain evidence="3 4">DSM 22214</strain>
    </source>
</reference>
<feature type="domain" description="Signal transduction histidine kinase internal region" evidence="2">
    <location>
        <begin position="158"/>
        <end position="237"/>
    </location>
</feature>
<keyword evidence="1" id="KW-0812">Transmembrane</keyword>
<comment type="caution">
    <text evidence="3">The sequence shown here is derived from an EMBL/GenBank/DDBJ whole genome shotgun (WGS) entry which is preliminary data.</text>
</comment>
<dbReference type="Pfam" id="PF06580">
    <property type="entry name" value="His_kinase"/>
    <property type="match status" value="1"/>
</dbReference>
<dbReference type="RefSeq" id="WP_109742510.1">
    <property type="nucleotide sequence ID" value="NZ_QGGO01000007.1"/>
</dbReference>
<feature type="transmembrane region" description="Helical" evidence="1">
    <location>
        <begin position="31"/>
        <end position="56"/>
    </location>
</feature>
<feature type="transmembrane region" description="Helical" evidence="1">
    <location>
        <begin position="7"/>
        <end position="25"/>
    </location>
</feature>
<evidence type="ECO:0000259" key="2">
    <source>
        <dbReference type="Pfam" id="PF06580"/>
    </source>
</evidence>
<keyword evidence="4" id="KW-1185">Reference proteome</keyword>
<evidence type="ECO:0000256" key="1">
    <source>
        <dbReference type="SAM" id="Phobius"/>
    </source>
</evidence>
<organism evidence="3 4">
    <name type="scientific">Arcicella aurantiaca</name>
    <dbReference type="NCBI Taxonomy" id="591202"/>
    <lineage>
        <taxon>Bacteria</taxon>
        <taxon>Pseudomonadati</taxon>
        <taxon>Bacteroidota</taxon>
        <taxon>Cytophagia</taxon>
        <taxon>Cytophagales</taxon>
        <taxon>Flectobacillaceae</taxon>
        <taxon>Arcicella</taxon>
    </lineage>
</organism>
<keyword evidence="3" id="KW-0808">Transferase</keyword>
<dbReference type="PANTHER" id="PTHR34220">
    <property type="entry name" value="SENSOR HISTIDINE KINASE YPDA"/>
    <property type="match status" value="1"/>
</dbReference>
<dbReference type="AlphaFoldDB" id="A0A316ECR8"/>
<accession>A0A316ECR8</accession>
<dbReference type="InterPro" id="IPR010559">
    <property type="entry name" value="Sig_transdc_His_kin_internal"/>
</dbReference>
<sequence>MKNLKYHIIYWAIFYVLYCILHFGIYETEVYWYPFFIILLNLCMYIIPYYISLLFIIPRYWEKGKYSLTTILFFMSICFTHFFIHFFYTFFKIPIPRGDNSNELSMLQDFLFMMNIFILTLPFAFTLFYIGKIEKEIKAQQIIELENFRLEQSITQTELNNLKNQINPDFLFRKLNHFYQESIIYSPNLSKGIALLTDMMHYAIDEEDANGKVLLIKEIKHIHNFIEINQLRFDGRLYVDFEVTEIDNKHQIMPLVLITFVENAFKYGELFDSENPLKIQIRVVDNELLFSTFNLKRRGPTELSEGIGIVNTQRRLALGYPFKYQLNIVEDSKLYKVDLSLIL</sequence>
<keyword evidence="1" id="KW-0472">Membrane</keyword>
<name>A0A316ECR8_9BACT</name>
<feature type="transmembrane region" description="Helical" evidence="1">
    <location>
        <begin position="68"/>
        <end position="90"/>
    </location>
</feature>
<dbReference type="InterPro" id="IPR050640">
    <property type="entry name" value="Bact_2-comp_sensor_kinase"/>
</dbReference>
<feature type="transmembrane region" description="Helical" evidence="1">
    <location>
        <begin position="110"/>
        <end position="130"/>
    </location>
</feature>
<keyword evidence="3" id="KW-0418">Kinase</keyword>
<dbReference type="PANTHER" id="PTHR34220:SF7">
    <property type="entry name" value="SENSOR HISTIDINE KINASE YPDA"/>
    <property type="match status" value="1"/>
</dbReference>
<evidence type="ECO:0000313" key="4">
    <source>
        <dbReference type="Proteomes" id="UP000245489"/>
    </source>
</evidence>
<keyword evidence="1" id="KW-1133">Transmembrane helix</keyword>
<evidence type="ECO:0000313" key="3">
    <source>
        <dbReference type="EMBL" id="PWK27439.1"/>
    </source>
</evidence>
<protein>
    <submittedName>
        <fullName evidence="3">Histidine kinase</fullName>
    </submittedName>
</protein>
<dbReference type="EMBL" id="QGGO01000007">
    <property type="protein sequence ID" value="PWK27439.1"/>
    <property type="molecule type" value="Genomic_DNA"/>
</dbReference>
<dbReference type="GO" id="GO:0000155">
    <property type="term" value="F:phosphorelay sensor kinase activity"/>
    <property type="evidence" value="ECO:0007669"/>
    <property type="project" value="InterPro"/>
</dbReference>
<proteinExistence type="predicted"/>
<dbReference type="Proteomes" id="UP000245489">
    <property type="component" value="Unassembled WGS sequence"/>
</dbReference>
<gene>
    <name evidence="3" type="ORF">LV89_01753</name>
</gene>
<dbReference type="OrthoDB" id="9792992at2"/>
<dbReference type="GO" id="GO:0016020">
    <property type="term" value="C:membrane"/>
    <property type="evidence" value="ECO:0007669"/>
    <property type="project" value="InterPro"/>
</dbReference>